<keyword evidence="6" id="KW-0614">Plasmid</keyword>
<dbReference type="Gene3D" id="3.20.20.70">
    <property type="entry name" value="Aldolase class I"/>
    <property type="match status" value="1"/>
</dbReference>
<dbReference type="GO" id="GO:0008840">
    <property type="term" value="F:4-hydroxy-tetrahydrodipicolinate synthase activity"/>
    <property type="evidence" value="ECO:0007669"/>
    <property type="project" value="TreeGrafter"/>
</dbReference>
<dbReference type="PANTHER" id="PTHR12128">
    <property type="entry name" value="DIHYDRODIPICOLINATE SYNTHASE"/>
    <property type="match status" value="1"/>
</dbReference>
<evidence type="ECO:0000256" key="1">
    <source>
        <dbReference type="ARBA" id="ARBA00007592"/>
    </source>
</evidence>
<dbReference type="AlphaFoldDB" id="I3TUN7"/>
<keyword evidence="2 3" id="KW-0456">Lyase</keyword>
<feature type="active site" description="Proton donor/acceptor" evidence="4">
    <location>
        <position position="141"/>
    </location>
</feature>
<feature type="active site" description="Schiff-base intermediate with substrate" evidence="4">
    <location>
        <position position="169"/>
    </location>
</feature>
<dbReference type="EMBL" id="CP003238">
    <property type="protein sequence ID" value="AFK56475.1"/>
    <property type="molecule type" value="Genomic_DNA"/>
</dbReference>
<geneLocation type="plasmid" evidence="6 7">
    <name>pTM2</name>
</geneLocation>
<evidence type="ECO:0000256" key="4">
    <source>
        <dbReference type="PIRSR" id="PIRSR001365-1"/>
    </source>
</evidence>
<evidence type="ECO:0000313" key="6">
    <source>
        <dbReference type="EMBL" id="AFK56475.1"/>
    </source>
</evidence>
<name>I3TUN7_TISMK</name>
<feature type="binding site" evidence="5">
    <location>
        <position position="209"/>
    </location>
    <ligand>
        <name>pyruvate</name>
        <dbReference type="ChEBI" id="CHEBI:15361"/>
    </ligand>
</feature>
<evidence type="ECO:0000256" key="3">
    <source>
        <dbReference type="PIRNR" id="PIRNR001365"/>
    </source>
</evidence>
<dbReference type="HOGENOM" id="CLU_049343_5_3_5"/>
<feature type="binding site" evidence="5">
    <location>
        <position position="53"/>
    </location>
    <ligand>
        <name>pyruvate</name>
        <dbReference type="ChEBI" id="CHEBI:15361"/>
    </ligand>
</feature>
<dbReference type="InterPro" id="IPR002220">
    <property type="entry name" value="DapA-like"/>
</dbReference>
<evidence type="ECO:0000313" key="7">
    <source>
        <dbReference type="Proteomes" id="UP000005258"/>
    </source>
</evidence>
<dbReference type="PIRSF" id="PIRSF001365">
    <property type="entry name" value="DHDPS"/>
    <property type="match status" value="1"/>
</dbReference>
<dbReference type="Pfam" id="PF00701">
    <property type="entry name" value="DHDPS"/>
    <property type="match status" value="1"/>
</dbReference>
<dbReference type="SMART" id="SM01130">
    <property type="entry name" value="DHDPS"/>
    <property type="match status" value="1"/>
</dbReference>
<keyword evidence="7" id="KW-1185">Reference proteome</keyword>
<dbReference type="RefSeq" id="WP_014753227.1">
    <property type="nucleotide sequence ID" value="NC_017966.1"/>
</dbReference>
<proteinExistence type="inferred from homology"/>
<comment type="similarity">
    <text evidence="1 3">Belongs to the DapA family.</text>
</comment>
<dbReference type="Proteomes" id="UP000005258">
    <property type="component" value="Plasmid pTM2"/>
</dbReference>
<reference evidence="6 7" key="1">
    <citation type="journal article" date="2012" name="J. Am. Chem. Soc.">
        <title>Bacterial biosynthesis and maturation of the didemnin anti-cancer agents.</title>
        <authorList>
            <person name="Xu Y."/>
            <person name="Kersten R.D."/>
            <person name="Nam S.J."/>
            <person name="Lu L."/>
            <person name="Al-Suwailem A.M."/>
            <person name="Zheng H."/>
            <person name="Fenical W."/>
            <person name="Dorrestein P.C."/>
            <person name="Moore B.S."/>
            <person name="Qian P.Y."/>
        </authorList>
    </citation>
    <scope>NUCLEOTIDE SEQUENCE [LARGE SCALE GENOMIC DNA]</scope>
    <source>
        <strain evidence="6 7">KA081020-065</strain>
    </source>
</reference>
<dbReference type="CDD" id="cd00408">
    <property type="entry name" value="DHDPS-like"/>
    <property type="match status" value="1"/>
</dbReference>
<dbReference type="KEGG" id="tmo:TMO_b0467"/>
<protein>
    <submittedName>
        <fullName evidence="6">Dihydrodipicolinate synthase</fullName>
    </submittedName>
</protein>
<dbReference type="PANTHER" id="PTHR12128:SF66">
    <property type="entry name" value="4-HYDROXY-2-OXOGLUTARATE ALDOLASE, MITOCHONDRIAL"/>
    <property type="match status" value="1"/>
</dbReference>
<organism evidence="6 7">
    <name type="scientific">Tistrella mobilis (strain KA081020-065)</name>
    <dbReference type="NCBI Taxonomy" id="1110502"/>
    <lineage>
        <taxon>Bacteria</taxon>
        <taxon>Pseudomonadati</taxon>
        <taxon>Pseudomonadota</taxon>
        <taxon>Alphaproteobacteria</taxon>
        <taxon>Geminicoccales</taxon>
        <taxon>Geminicoccaceae</taxon>
        <taxon>Tistrella</taxon>
    </lineage>
</organism>
<evidence type="ECO:0000256" key="5">
    <source>
        <dbReference type="PIRSR" id="PIRSR001365-2"/>
    </source>
</evidence>
<accession>I3TUN7</accession>
<dbReference type="InterPro" id="IPR013785">
    <property type="entry name" value="Aldolase_TIM"/>
</dbReference>
<sequence length="302" mass="31908">MSSSQGMSSLQGILAASITPFDSDGRIDFDALARHLVRLADAGCAGVVMNAVTGEGGSLRPAERRDALRCAVDTLAGRAAVIATAGSVGDFETVEDIRAAEAIGAQGLMILAPFFYRLTQAERVAYFRRMGSVSDLDYIVYNTTYTSPMLSLDELEAIAEVSPHFVGVKEGDQLQASEGVRRLSPRVAVYTSRDSYIAELGFAGGAGAVTYTSNVAPELTVDLWKAVAAGDVARARALQQKLNPLALGLVTRSFPSPIKAAMKLQGTDGGVLRTPVTGLDATEIDRLVQILRDLEAPLQVAS</sequence>
<gene>
    <name evidence="6" type="primary">dapA</name>
    <name evidence="6" type="ordered locus">TMO_b0467</name>
</gene>
<dbReference type="SUPFAM" id="SSF51569">
    <property type="entry name" value="Aldolase"/>
    <property type="match status" value="1"/>
</dbReference>
<evidence type="ECO:0000256" key="2">
    <source>
        <dbReference type="ARBA" id="ARBA00023239"/>
    </source>
</evidence>